<sequence>CAISTRRPWTRSPIYQAYLRRSLAKPSSGPRTHRGTIWKATLMLARKLCARSKPLARSSACRSCVLPNRRRRGCIRIASMAGPKISYRCLRSSPEVIRLVVLIYAERHSFCSFPSNTC</sequence>
<feature type="non-terminal residue" evidence="1">
    <location>
        <position position="1"/>
    </location>
</feature>
<feature type="non-terminal residue" evidence="1">
    <location>
        <position position="118"/>
    </location>
</feature>
<name>A0A6J4SZG4_9SPHN</name>
<accession>A0A6J4SZG4</accession>
<evidence type="ECO:0000313" key="1">
    <source>
        <dbReference type="EMBL" id="CAA9509560.1"/>
    </source>
</evidence>
<dbReference type="AlphaFoldDB" id="A0A6J4SZG4"/>
<reference evidence="1" key="1">
    <citation type="submission" date="2020-02" db="EMBL/GenBank/DDBJ databases">
        <authorList>
            <person name="Meier V. D."/>
        </authorList>
    </citation>
    <scope>NUCLEOTIDE SEQUENCE</scope>
    <source>
        <strain evidence="1">AVDCRST_MAG91</strain>
    </source>
</reference>
<proteinExistence type="predicted"/>
<gene>
    <name evidence="1" type="ORF">AVDCRST_MAG91-1543</name>
</gene>
<protein>
    <submittedName>
        <fullName evidence="1">Uncharacterized protein</fullName>
    </submittedName>
</protein>
<dbReference type="EMBL" id="CADCVX010000299">
    <property type="protein sequence ID" value="CAA9509560.1"/>
    <property type="molecule type" value="Genomic_DNA"/>
</dbReference>
<organism evidence="1">
    <name type="scientific">uncultured Sphingomonadaceae bacterium</name>
    <dbReference type="NCBI Taxonomy" id="169976"/>
    <lineage>
        <taxon>Bacteria</taxon>
        <taxon>Pseudomonadati</taxon>
        <taxon>Pseudomonadota</taxon>
        <taxon>Alphaproteobacteria</taxon>
        <taxon>Sphingomonadales</taxon>
        <taxon>Sphingomonadaceae</taxon>
        <taxon>environmental samples</taxon>
    </lineage>
</organism>